<keyword evidence="1" id="KW-0472">Membrane</keyword>
<organism evidence="3 4">
    <name type="scientific">Paenibacillus albus</name>
    <dbReference type="NCBI Taxonomy" id="2495582"/>
    <lineage>
        <taxon>Bacteria</taxon>
        <taxon>Bacillati</taxon>
        <taxon>Bacillota</taxon>
        <taxon>Bacilli</taxon>
        <taxon>Bacillales</taxon>
        <taxon>Paenibacillaceae</taxon>
        <taxon>Paenibacillus</taxon>
    </lineage>
</organism>
<dbReference type="InterPro" id="IPR021309">
    <property type="entry name" value="YgaP-like_TM"/>
</dbReference>
<reference evidence="4" key="1">
    <citation type="submission" date="2018-12" db="EMBL/GenBank/DDBJ databases">
        <title>Genome sequence of Peanibacillus sp.</title>
        <authorList>
            <person name="Subramani G."/>
            <person name="Srinivasan S."/>
            <person name="Kim M.K."/>
        </authorList>
    </citation>
    <scope>NUCLEOTIDE SEQUENCE [LARGE SCALE GENOMIC DNA]</scope>
    <source>
        <strain evidence="4">18JY67-1</strain>
    </source>
</reference>
<gene>
    <name evidence="3" type="ORF">EJC50_14855</name>
</gene>
<evidence type="ECO:0000259" key="2">
    <source>
        <dbReference type="Pfam" id="PF11127"/>
    </source>
</evidence>
<feature type="transmembrane region" description="Helical" evidence="1">
    <location>
        <begin position="27"/>
        <end position="43"/>
    </location>
</feature>
<keyword evidence="1" id="KW-0812">Transmembrane</keyword>
<dbReference type="OrthoDB" id="5405951at2"/>
<evidence type="ECO:0000313" key="4">
    <source>
        <dbReference type="Proteomes" id="UP000272528"/>
    </source>
</evidence>
<evidence type="ECO:0000313" key="3">
    <source>
        <dbReference type="EMBL" id="AZN40799.1"/>
    </source>
</evidence>
<accession>A0A3S9A4X9</accession>
<keyword evidence="1" id="KW-1133">Transmembrane helix</keyword>
<protein>
    <submittedName>
        <fullName evidence="3">DUF2892 domain-containing protein</fullName>
    </submittedName>
</protein>
<dbReference type="Pfam" id="PF11127">
    <property type="entry name" value="YgaP-like_TM"/>
    <property type="match status" value="1"/>
</dbReference>
<name>A0A3S9A4X9_9BACL</name>
<dbReference type="EMBL" id="CP034437">
    <property type="protein sequence ID" value="AZN40799.1"/>
    <property type="molecule type" value="Genomic_DNA"/>
</dbReference>
<feature type="domain" description="Inner membrane protein YgaP-like transmembrane" evidence="2">
    <location>
        <begin position="19"/>
        <end position="78"/>
    </location>
</feature>
<keyword evidence="4" id="KW-1185">Reference proteome</keyword>
<sequence>MIIPVRPNKTLTGADHVVKNVGGADKTIRILLGVLLLSLFYFPDGYWKLLGLSSLPFFITGFTQRCGINKLLGRNTCRIR</sequence>
<proteinExistence type="predicted"/>
<dbReference type="KEGG" id="palb:EJC50_14855"/>
<dbReference type="Proteomes" id="UP000272528">
    <property type="component" value="Chromosome"/>
</dbReference>
<evidence type="ECO:0000256" key="1">
    <source>
        <dbReference type="SAM" id="Phobius"/>
    </source>
</evidence>
<dbReference type="AlphaFoldDB" id="A0A3S9A4X9"/>